<feature type="domain" description="Response regulatory" evidence="10">
    <location>
        <begin position="974"/>
        <end position="1088"/>
    </location>
</feature>
<dbReference type="GO" id="GO:0000155">
    <property type="term" value="F:phosphorelay sensor kinase activity"/>
    <property type="evidence" value="ECO:0007669"/>
    <property type="project" value="InterPro"/>
</dbReference>
<dbReference type="PROSITE" id="PS50112">
    <property type="entry name" value="PAS"/>
    <property type="match status" value="3"/>
</dbReference>
<evidence type="ECO:0000259" key="11">
    <source>
        <dbReference type="PROSITE" id="PS50112"/>
    </source>
</evidence>
<dbReference type="SMART" id="SM00086">
    <property type="entry name" value="PAC"/>
    <property type="match status" value="3"/>
</dbReference>
<keyword evidence="3 6" id="KW-0597">Phosphoprotein</keyword>
<sequence length="1097" mass="118676">MLEPDIVLARLAREPRRPWWRNVLTGLAFTAGGLFLLWAGLAFYGEVTGFIILLPAVTLAALTGGRVAGLVATAACLLGGWAIAGPGAAEFGIATPAGQGATTNFIIVGLFSTLVAASLRKSLARVGETVSALENSRDALRRNEAELTAMVDQAAAGIARVGMDGRVVSANARFAALLGHTQESIIGLTTAQASHPDDVQPTLDLLSSVLAGGEGGQLEKRYIQPDGTVLWALTSLRALCDEDGAQSGYIAVTVDISDAKAAEAALRESESRFRLMADTAPSPVWLTNAAGEVEFVNAALVEFYGKPGETFMGHAWKASIHPDDVAEVNATQAEARARFLPYAFECRFLRHDGAWRWMRVSVNPRFDGEAVFQGYVGLSFDVTTTREALDALAQQERRQRFLLELSDGVRDLNDPDAIMDHVHSVLGRMLSVSRVGYGELRASRGQFEMNRDWTEGVPSLAGWHDIAQFGGEVNRQLAEGLTIVVHDVAEDTRTAHAVEAFAKRQVAAFITAPVIRSGLLRAFLHVNATSPRLWTAAEISLIEDVADRAWSEVERTRAQAEVLESEARFRDIADTAPVLIWVTNQDRSRAFVNQAYVEYMGGDYESVRTADWRTYIHPDDHDMLVRESLAGEATDLPFALEARFRHSSGEYRWLKSFSRPRLGPGGEISGFVGVAFDVTDARRVEHDLKRINELLEERVGDALAEKAKAEADLMHAQRMEAIGRLTGGVAHDFNNLLTVVIGALDLILKSPDDSARRQKLGEAALSAARRGERLTHQLLAFSRRQALRPEAIDINALIRESDPLLRRAVGEAVGYKLKLRRGGARVIVDPAQFEAALLNLIVNARDAVAERGQPDSATITVQTQACRIDAGEVIELAPGDYICVTVSDTGAGMSAETMLRVFEPFFTTKAVGKGTGLGLSQVYGFARQSGGGVKITSTVGEGTEIRVYLPPAPVEEATPDAPRRVLGAVKPGQTLLLVEDDAGVAAIAMDLLRGMGLEVETAETGAEALAVLEHRRFDVMLTDIVMPGGMTGVELARTCAERWPAMSIMLTSGYAGDDADLALTDAPWPFLRKPYSGEQLREALGDLLVTTEAPRQT</sequence>
<feature type="modified residue" description="4-aspartylphosphate" evidence="6">
    <location>
        <position position="1023"/>
    </location>
</feature>
<evidence type="ECO:0000256" key="4">
    <source>
        <dbReference type="ARBA" id="ARBA00022679"/>
    </source>
</evidence>
<dbReference type="EC" id="2.7.13.3" evidence="2"/>
<evidence type="ECO:0000313" key="13">
    <source>
        <dbReference type="EMBL" id="OYX55634.1"/>
    </source>
</evidence>
<dbReference type="InterPro" id="IPR036890">
    <property type="entry name" value="HATPase_C_sf"/>
</dbReference>
<dbReference type="InterPro" id="IPR003594">
    <property type="entry name" value="HATPase_dom"/>
</dbReference>
<dbReference type="PANTHER" id="PTHR43304">
    <property type="entry name" value="PHYTOCHROME-LIKE PROTEIN CPH1"/>
    <property type="match status" value="1"/>
</dbReference>
<dbReference type="PROSITE" id="PS50110">
    <property type="entry name" value="RESPONSE_REGULATORY"/>
    <property type="match status" value="1"/>
</dbReference>
<feature type="domain" description="PAS" evidence="11">
    <location>
        <begin position="269"/>
        <end position="328"/>
    </location>
</feature>
<evidence type="ECO:0000259" key="12">
    <source>
        <dbReference type="PROSITE" id="PS50113"/>
    </source>
</evidence>
<dbReference type="Gene3D" id="3.30.565.10">
    <property type="entry name" value="Histidine kinase-like ATPase, C-terminal domain"/>
    <property type="match status" value="1"/>
</dbReference>
<dbReference type="SUPFAM" id="SSF55874">
    <property type="entry name" value="ATPase domain of HSP90 chaperone/DNA topoisomerase II/histidine kinase"/>
    <property type="match status" value="1"/>
</dbReference>
<dbReference type="InterPro" id="IPR001610">
    <property type="entry name" value="PAC"/>
</dbReference>
<proteinExistence type="predicted"/>
<dbReference type="Pfam" id="PF08448">
    <property type="entry name" value="PAS_4"/>
    <property type="match status" value="1"/>
</dbReference>
<evidence type="ECO:0000256" key="1">
    <source>
        <dbReference type="ARBA" id="ARBA00000085"/>
    </source>
</evidence>
<dbReference type="Pfam" id="PF00072">
    <property type="entry name" value="Response_reg"/>
    <property type="match status" value="1"/>
</dbReference>
<dbReference type="InterPro" id="IPR005467">
    <property type="entry name" value="His_kinase_dom"/>
</dbReference>
<keyword evidence="7" id="KW-0175">Coiled coil</keyword>
<dbReference type="InterPro" id="IPR001789">
    <property type="entry name" value="Sig_transdc_resp-reg_receiver"/>
</dbReference>
<dbReference type="AlphaFoldDB" id="A0A258HGA1"/>
<name>A0A258HGA1_9CAUL</name>
<dbReference type="InterPro" id="IPR004358">
    <property type="entry name" value="Sig_transdc_His_kin-like_C"/>
</dbReference>
<dbReference type="InterPro" id="IPR013656">
    <property type="entry name" value="PAS_4"/>
</dbReference>
<dbReference type="CDD" id="cd00130">
    <property type="entry name" value="PAS"/>
    <property type="match status" value="3"/>
</dbReference>
<reference evidence="13 14" key="1">
    <citation type="submission" date="2017-03" db="EMBL/GenBank/DDBJ databases">
        <title>Lifting the veil on microbial sulfur biogeochemistry in mining wastewaters.</title>
        <authorList>
            <person name="Kantor R.S."/>
            <person name="Colenbrander Nelson T."/>
            <person name="Marshall S."/>
            <person name="Bennett D."/>
            <person name="Apte S."/>
            <person name="Camacho D."/>
            <person name="Thomas B.C."/>
            <person name="Warren L.A."/>
            <person name="Banfield J.F."/>
        </authorList>
    </citation>
    <scope>NUCLEOTIDE SEQUENCE [LARGE SCALE GENOMIC DNA]</scope>
    <source>
        <strain evidence="13">32-68-21</strain>
    </source>
</reference>
<dbReference type="InterPro" id="IPR036097">
    <property type="entry name" value="HisK_dim/P_sf"/>
</dbReference>
<keyword evidence="8" id="KW-0812">Transmembrane</keyword>
<feature type="transmembrane region" description="Helical" evidence="8">
    <location>
        <begin position="20"/>
        <end position="41"/>
    </location>
</feature>
<dbReference type="InterPro" id="IPR000014">
    <property type="entry name" value="PAS"/>
</dbReference>
<dbReference type="CDD" id="cd00082">
    <property type="entry name" value="HisKA"/>
    <property type="match status" value="1"/>
</dbReference>
<dbReference type="SUPFAM" id="SSF55781">
    <property type="entry name" value="GAF domain-like"/>
    <property type="match status" value="1"/>
</dbReference>
<keyword evidence="8" id="KW-1133">Transmembrane helix</keyword>
<comment type="catalytic activity">
    <reaction evidence="1">
        <text>ATP + protein L-histidine = ADP + protein N-phospho-L-histidine.</text>
        <dbReference type="EC" id="2.7.13.3"/>
    </reaction>
</comment>
<evidence type="ECO:0000256" key="8">
    <source>
        <dbReference type="SAM" id="Phobius"/>
    </source>
</evidence>
<dbReference type="Gene3D" id="3.30.450.40">
    <property type="match status" value="1"/>
</dbReference>
<dbReference type="Pfam" id="PF08447">
    <property type="entry name" value="PAS_3"/>
    <property type="match status" value="2"/>
</dbReference>
<feature type="domain" description="PAS" evidence="11">
    <location>
        <begin position="143"/>
        <end position="213"/>
    </location>
</feature>
<feature type="domain" description="Histidine kinase" evidence="9">
    <location>
        <begin position="728"/>
        <end position="953"/>
    </location>
</feature>
<organism evidence="13 14">
    <name type="scientific">Brevundimonas subvibrioides</name>
    <dbReference type="NCBI Taxonomy" id="74313"/>
    <lineage>
        <taxon>Bacteria</taxon>
        <taxon>Pseudomonadati</taxon>
        <taxon>Pseudomonadota</taxon>
        <taxon>Alphaproteobacteria</taxon>
        <taxon>Caulobacterales</taxon>
        <taxon>Caulobacteraceae</taxon>
        <taxon>Brevundimonas</taxon>
    </lineage>
</organism>
<dbReference type="SUPFAM" id="SSF55785">
    <property type="entry name" value="PYP-like sensor domain (PAS domain)"/>
    <property type="match status" value="3"/>
</dbReference>
<dbReference type="Proteomes" id="UP000216147">
    <property type="component" value="Unassembled WGS sequence"/>
</dbReference>
<evidence type="ECO:0000256" key="6">
    <source>
        <dbReference type="PROSITE-ProRule" id="PRU00169"/>
    </source>
</evidence>
<accession>A0A258HGA1</accession>
<evidence type="ECO:0000259" key="10">
    <source>
        <dbReference type="PROSITE" id="PS50110"/>
    </source>
</evidence>
<evidence type="ECO:0000256" key="7">
    <source>
        <dbReference type="SAM" id="Coils"/>
    </source>
</evidence>
<protein>
    <recommendedName>
        <fullName evidence="2">histidine kinase</fullName>
        <ecNumber evidence="2">2.7.13.3</ecNumber>
    </recommendedName>
</protein>
<dbReference type="InterPro" id="IPR052162">
    <property type="entry name" value="Sensor_kinase/Photoreceptor"/>
</dbReference>
<dbReference type="InterPro" id="IPR029016">
    <property type="entry name" value="GAF-like_dom_sf"/>
</dbReference>
<feature type="domain" description="PAC" evidence="12">
    <location>
        <begin position="216"/>
        <end position="268"/>
    </location>
</feature>
<feature type="domain" description="PAC" evidence="12">
    <location>
        <begin position="342"/>
        <end position="394"/>
    </location>
</feature>
<gene>
    <name evidence="13" type="ORF">B7Y86_12750</name>
</gene>
<feature type="domain" description="PAS" evidence="11">
    <location>
        <begin position="565"/>
        <end position="643"/>
    </location>
</feature>
<evidence type="ECO:0000256" key="3">
    <source>
        <dbReference type="ARBA" id="ARBA00022553"/>
    </source>
</evidence>
<feature type="domain" description="PAC" evidence="12">
    <location>
        <begin position="638"/>
        <end position="690"/>
    </location>
</feature>
<dbReference type="InterPro" id="IPR035965">
    <property type="entry name" value="PAS-like_dom_sf"/>
</dbReference>
<evidence type="ECO:0000259" key="9">
    <source>
        <dbReference type="PROSITE" id="PS50109"/>
    </source>
</evidence>
<dbReference type="Gene3D" id="1.10.287.130">
    <property type="match status" value="1"/>
</dbReference>
<evidence type="ECO:0000313" key="14">
    <source>
        <dbReference type="Proteomes" id="UP000216147"/>
    </source>
</evidence>
<keyword evidence="5" id="KW-0418">Kinase</keyword>
<keyword evidence="4" id="KW-0808">Transferase</keyword>
<dbReference type="EMBL" id="NCEQ01000013">
    <property type="protein sequence ID" value="OYX55634.1"/>
    <property type="molecule type" value="Genomic_DNA"/>
</dbReference>
<dbReference type="InterPro" id="IPR013655">
    <property type="entry name" value="PAS_fold_3"/>
</dbReference>
<dbReference type="InterPro" id="IPR000700">
    <property type="entry name" value="PAS-assoc_C"/>
</dbReference>
<dbReference type="PROSITE" id="PS50113">
    <property type="entry name" value="PAC"/>
    <property type="match status" value="3"/>
</dbReference>
<dbReference type="SUPFAM" id="SSF52172">
    <property type="entry name" value="CheY-like"/>
    <property type="match status" value="1"/>
</dbReference>
<dbReference type="SMART" id="SM00388">
    <property type="entry name" value="HisKA"/>
    <property type="match status" value="1"/>
</dbReference>
<dbReference type="Pfam" id="PF02518">
    <property type="entry name" value="HATPase_c"/>
    <property type="match status" value="1"/>
</dbReference>
<dbReference type="Gene3D" id="3.40.50.2300">
    <property type="match status" value="1"/>
</dbReference>
<dbReference type="SMART" id="SM00091">
    <property type="entry name" value="PAS"/>
    <property type="match status" value="3"/>
</dbReference>
<feature type="transmembrane region" description="Helical" evidence="8">
    <location>
        <begin position="70"/>
        <end position="89"/>
    </location>
</feature>
<evidence type="ECO:0000256" key="5">
    <source>
        <dbReference type="ARBA" id="ARBA00022777"/>
    </source>
</evidence>
<dbReference type="PANTHER" id="PTHR43304:SF1">
    <property type="entry name" value="PAC DOMAIN-CONTAINING PROTEIN"/>
    <property type="match status" value="1"/>
</dbReference>
<dbReference type="SMART" id="SM00387">
    <property type="entry name" value="HATPase_c"/>
    <property type="match status" value="1"/>
</dbReference>
<dbReference type="NCBIfam" id="TIGR00229">
    <property type="entry name" value="sensory_box"/>
    <property type="match status" value="3"/>
</dbReference>
<comment type="caution">
    <text evidence="13">The sequence shown here is derived from an EMBL/GenBank/DDBJ whole genome shotgun (WGS) entry which is preliminary data.</text>
</comment>
<dbReference type="SUPFAM" id="SSF47384">
    <property type="entry name" value="Homodimeric domain of signal transducing histidine kinase"/>
    <property type="match status" value="1"/>
</dbReference>
<evidence type="ECO:0000256" key="2">
    <source>
        <dbReference type="ARBA" id="ARBA00012438"/>
    </source>
</evidence>
<dbReference type="PROSITE" id="PS50109">
    <property type="entry name" value="HIS_KIN"/>
    <property type="match status" value="1"/>
</dbReference>
<feature type="transmembrane region" description="Helical" evidence="8">
    <location>
        <begin position="47"/>
        <end position="63"/>
    </location>
</feature>
<dbReference type="InterPro" id="IPR011006">
    <property type="entry name" value="CheY-like_superfamily"/>
</dbReference>
<dbReference type="PRINTS" id="PR00344">
    <property type="entry name" value="BCTRLSENSOR"/>
</dbReference>
<dbReference type="InterPro" id="IPR003661">
    <property type="entry name" value="HisK_dim/P_dom"/>
</dbReference>
<dbReference type="Pfam" id="PF00512">
    <property type="entry name" value="HisKA"/>
    <property type="match status" value="1"/>
</dbReference>
<dbReference type="SMART" id="SM00448">
    <property type="entry name" value="REC"/>
    <property type="match status" value="1"/>
</dbReference>
<keyword evidence="8" id="KW-0472">Membrane</keyword>
<dbReference type="Gene3D" id="3.30.450.20">
    <property type="entry name" value="PAS domain"/>
    <property type="match status" value="3"/>
</dbReference>
<feature type="coiled-coil region" evidence="7">
    <location>
        <begin position="123"/>
        <end position="150"/>
    </location>
</feature>